<protein>
    <submittedName>
        <fullName evidence="1">Uncharacterized protein</fullName>
    </submittedName>
</protein>
<gene>
    <name evidence="1" type="ORF">IAD18_05640</name>
</gene>
<sequence>MDYFSHGFVFDRSGSYNIGDSAFSEVFDSTSSTNNLFFNKDSSLGLRSCLFEKIRALGGVFGLSNVRKLEMLNVPSFGEFIMPAGVQSFVYTVVDRSVIDFVPMVIVDCAVRNIAYSVRVENTQFSELKIIVKTETILTESIRFKYLFPQLN</sequence>
<evidence type="ECO:0000313" key="2">
    <source>
        <dbReference type="Proteomes" id="UP000824076"/>
    </source>
</evidence>
<organism evidence="1 2">
    <name type="scientific">Candidatus Limisoma intestinavium</name>
    <dbReference type="NCBI Taxonomy" id="2840856"/>
    <lineage>
        <taxon>Bacteria</taxon>
        <taxon>Pseudomonadati</taxon>
        <taxon>Bacteroidota</taxon>
        <taxon>Bacteroidia</taxon>
        <taxon>Bacteroidales</taxon>
        <taxon>Candidatus Limisoma</taxon>
    </lineage>
</organism>
<reference evidence="1" key="1">
    <citation type="submission" date="2020-10" db="EMBL/GenBank/DDBJ databases">
        <authorList>
            <person name="Gilroy R."/>
        </authorList>
    </citation>
    <scope>NUCLEOTIDE SEQUENCE</scope>
    <source>
        <strain evidence="1">17073</strain>
    </source>
</reference>
<name>A0A9D1LGX1_9BACT</name>
<comment type="caution">
    <text evidence="1">The sequence shown here is derived from an EMBL/GenBank/DDBJ whole genome shotgun (WGS) entry which is preliminary data.</text>
</comment>
<reference evidence="1" key="2">
    <citation type="journal article" date="2021" name="PeerJ">
        <title>Extensive microbial diversity within the chicken gut microbiome revealed by metagenomics and culture.</title>
        <authorList>
            <person name="Gilroy R."/>
            <person name="Ravi A."/>
            <person name="Getino M."/>
            <person name="Pursley I."/>
            <person name="Horton D.L."/>
            <person name="Alikhan N.F."/>
            <person name="Baker D."/>
            <person name="Gharbi K."/>
            <person name="Hall N."/>
            <person name="Watson M."/>
            <person name="Adriaenssens E.M."/>
            <person name="Foster-Nyarko E."/>
            <person name="Jarju S."/>
            <person name="Secka A."/>
            <person name="Antonio M."/>
            <person name="Oren A."/>
            <person name="Chaudhuri R.R."/>
            <person name="La Ragione R."/>
            <person name="Hildebrand F."/>
            <person name="Pallen M.J."/>
        </authorList>
    </citation>
    <scope>NUCLEOTIDE SEQUENCE</scope>
    <source>
        <strain evidence="1">17073</strain>
    </source>
</reference>
<dbReference type="EMBL" id="DVMS01000159">
    <property type="protein sequence ID" value="HIU39130.1"/>
    <property type="molecule type" value="Genomic_DNA"/>
</dbReference>
<dbReference type="Proteomes" id="UP000824076">
    <property type="component" value="Unassembled WGS sequence"/>
</dbReference>
<proteinExistence type="predicted"/>
<accession>A0A9D1LGX1</accession>
<evidence type="ECO:0000313" key="1">
    <source>
        <dbReference type="EMBL" id="HIU39130.1"/>
    </source>
</evidence>
<dbReference type="AlphaFoldDB" id="A0A9D1LGX1"/>